<comment type="caution">
    <text evidence="4">The sequence shown here is derived from an EMBL/GenBank/DDBJ whole genome shotgun (WGS) entry which is preliminary data.</text>
</comment>
<reference evidence="4" key="2">
    <citation type="submission" date="2020-09" db="EMBL/GenBank/DDBJ databases">
        <authorList>
            <person name="Sun Q."/>
            <person name="Ohkuma M."/>
        </authorList>
    </citation>
    <scope>NUCLEOTIDE SEQUENCE</scope>
    <source>
        <strain evidence="4">JCM 31311</strain>
    </source>
</reference>
<dbReference type="EMBL" id="BMQL01000061">
    <property type="protein sequence ID" value="GGR33855.1"/>
    <property type="molecule type" value="Genomic_DNA"/>
</dbReference>
<dbReference type="InterPro" id="IPR005656">
    <property type="entry name" value="MmgE_PrpD"/>
</dbReference>
<dbReference type="AlphaFoldDB" id="A0A918CPR3"/>
<dbReference type="Gene3D" id="3.30.1330.120">
    <property type="entry name" value="2-methylcitrate dehydratase PrpD"/>
    <property type="match status" value="1"/>
</dbReference>
<dbReference type="InterPro" id="IPR045336">
    <property type="entry name" value="MmgE_PrpD_N"/>
</dbReference>
<dbReference type="Pfam" id="PF19305">
    <property type="entry name" value="MmgE_PrpD_C"/>
    <property type="match status" value="1"/>
</dbReference>
<evidence type="ECO:0000256" key="1">
    <source>
        <dbReference type="ARBA" id="ARBA00006174"/>
    </source>
</evidence>
<dbReference type="Gene3D" id="1.10.4100.10">
    <property type="entry name" value="2-methylcitrate dehydratase PrpD"/>
    <property type="match status" value="1"/>
</dbReference>
<dbReference type="GO" id="GO:0016829">
    <property type="term" value="F:lyase activity"/>
    <property type="evidence" value="ECO:0007669"/>
    <property type="project" value="InterPro"/>
</dbReference>
<evidence type="ECO:0000259" key="3">
    <source>
        <dbReference type="Pfam" id="PF19305"/>
    </source>
</evidence>
<organism evidence="4 5">
    <name type="scientific">Deinococcus ruber</name>
    <dbReference type="NCBI Taxonomy" id="1848197"/>
    <lineage>
        <taxon>Bacteria</taxon>
        <taxon>Thermotogati</taxon>
        <taxon>Deinococcota</taxon>
        <taxon>Deinococci</taxon>
        <taxon>Deinococcales</taxon>
        <taxon>Deinococcaceae</taxon>
        <taxon>Deinococcus</taxon>
    </lineage>
</organism>
<sequence length="483" mass="50713">MAHPEADVAPDHSSHASLGAGAMLATFLADPPAIPEAVIEDARRSILDGLGSLLAGSLEPQAQMIQQVVRGLGQSGDATVFSAGASSAAGAALANGVATHILELDDIHKGSTIHAAAPVIPAALAVAEREHLGGPAFLRAVVLGYEAALRIGEAVNPSHYRHWHPTGTVATFGAAAAAGHLLTLGASQMLDALGSAGTQAAGLWEFNASGAMSKTLHPGKAAMNGVLSADLARLGFTGAATILEGPRGFFAATTAHSEPGRVTDRLGEIWKVSENGYKLYSCCGHTHTAIDAVLGLRSEHGWTAEWLLEHLREVRLLTYAPGWEIVSERWPVTPYQAKFSLSYVVSVALLEGAVGLTQFGAERFGPDGVRDAGLASLLKRVRPAVSEDLTTMYPAAWPARVEIELQDGQVLRASGDFPRGNQENPVSTAALEDKFRGLVEPRLGRAVTEVALDLVRHLERVADLSVACTELNTLILRHLGEQA</sequence>
<dbReference type="InterPro" id="IPR045337">
    <property type="entry name" value="MmgE_PrpD_C"/>
</dbReference>
<dbReference type="PANTHER" id="PTHR16943:SF8">
    <property type="entry name" value="2-METHYLCITRATE DEHYDRATASE"/>
    <property type="match status" value="1"/>
</dbReference>
<dbReference type="InterPro" id="IPR042183">
    <property type="entry name" value="MmgE/PrpD_sf_1"/>
</dbReference>
<dbReference type="Proteomes" id="UP000603865">
    <property type="component" value="Unassembled WGS sequence"/>
</dbReference>
<comment type="similarity">
    <text evidence="1">Belongs to the PrpD family.</text>
</comment>
<feature type="domain" description="MmgE/PrpD C-terminal" evidence="3">
    <location>
        <begin position="280"/>
        <end position="459"/>
    </location>
</feature>
<accession>A0A918CPR3</accession>
<gene>
    <name evidence="4" type="ORF">GCM10008957_50090</name>
</gene>
<name>A0A918CPR3_9DEIO</name>
<evidence type="ECO:0000259" key="2">
    <source>
        <dbReference type="Pfam" id="PF03972"/>
    </source>
</evidence>
<dbReference type="InterPro" id="IPR036148">
    <property type="entry name" value="MmgE/PrpD_sf"/>
</dbReference>
<evidence type="ECO:0000313" key="4">
    <source>
        <dbReference type="EMBL" id="GGR33855.1"/>
    </source>
</evidence>
<keyword evidence="5" id="KW-1185">Reference proteome</keyword>
<dbReference type="SUPFAM" id="SSF103378">
    <property type="entry name" value="2-methylcitrate dehydratase PrpD"/>
    <property type="match status" value="1"/>
</dbReference>
<proteinExistence type="inferred from homology"/>
<dbReference type="InterPro" id="IPR042188">
    <property type="entry name" value="MmgE/PrpD_sf_2"/>
</dbReference>
<dbReference type="PANTHER" id="PTHR16943">
    <property type="entry name" value="2-METHYLCITRATE DEHYDRATASE-RELATED"/>
    <property type="match status" value="1"/>
</dbReference>
<dbReference type="Pfam" id="PF03972">
    <property type="entry name" value="MmgE_PrpD_N"/>
    <property type="match status" value="1"/>
</dbReference>
<evidence type="ECO:0000313" key="5">
    <source>
        <dbReference type="Proteomes" id="UP000603865"/>
    </source>
</evidence>
<protein>
    <submittedName>
        <fullName evidence="4">2-methylcitrate dehydratase</fullName>
    </submittedName>
</protein>
<feature type="domain" description="MmgE/PrpD N-terminal" evidence="2">
    <location>
        <begin position="33"/>
        <end position="258"/>
    </location>
</feature>
<reference evidence="4" key="1">
    <citation type="journal article" date="2014" name="Int. J. Syst. Evol. Microbiol.">
        <title>Complete genome sequence of Corynebacterium casei LMG S-19264T (=DSM 44701T), isolated from a smear-ripened cheese.</title>
        <authorList>
            <consortium name="US DOE Joint Genome Institute (JGI-PGF)"/>
            <person name="Walter F."/>
            <person name="Albersmeier A."/>
            <person name="Kalinowski J."/>
            <person name="Ruckert C."/>
        </authorList>
    </citation>
    <scope>NUCLEOTIDE SEQUENCE</scope>
    <source>
        <strain evidence="4">JCM 31311</strain>
    </source>
</reference>